<gene>
    <name evidence="1" type="ORF">BpHYR1_041673</name>
</gene>
<comment type="caution">
    <text evidence="1">The sequence shown here is derived from an EMBL/GenBank/DDBJ whole genome shotgun (WGS) entry which is preliminary data.</text>
</comment>
<accession>A0A3M7STH2</accession>
<reference evidence="1 2" key="1">
    <citation type="journal article" date="2018" name="Sci. Rep.">
        <title>Genomic signatures of local adaptation to the degree of environmental predictability in rotifers.</title>
        <authorList>
            <person name="Franch-Gras L."/>
            <person name="Hahn C."/>
            <person name="Garcia-Roger E.M."/>
            <person name="Carmona M.J."/>
            <person name="Serra M."/>
            <person name="Gomez A."/>
        </authorList>
    </citation>
    <scope>NUCLEOTIDE SEQUENCE [LARGE SCALE GENOMIC DNA]</scope>
    <source>
        <strain evidence="1">HYR1</strain>
    </source>
</reference>
<evidence type="ECO:0000313" key="1">
    <source>
        <dbReference type="EMBL" id="RNA38995.1"/>
    </source>
</evidence>
<protein>
    <submittedName>
        <fullName evidence="1">Uncharacterized protein</fullName>
    </submittedName>
</protein>
<dbReference type="Proteomes" id="UP000276133">
    <property type="component" value="Unassembled WGS sequence"/>
</dbReference>
<sequence>MTQLVRRLTFTHLSYHWRIQVIEARNNWIGCEMRIKNSKLIPSEGTKTDLYGFACSNKADQSDYFQIIRNIVNAPGLQLFFCMIGLGMPPTICQESNSENKIIWIQIKSLRLSELLNKTAPEMARISALYPQNAWIENTQLNIFNAFNIIFQLSISSTI</sequence>
<keyword evidence="2" id="KW-1185">Reference proteome</keyword>
<dbReference type="EMBL" id="REGN01000798">
    <property type="protein sequence ID" value="RNA38995.1"/>
    <property type="molecule type" value="Genomic_DNA"/>
</dbReference>
<evidence type="ECO:0000313" key="2">
    <source>
        <dbReference type="Proteomes" id="UP000276133"/>
    </source>
</evidence>
<dbReference type="AlphaFoldDB" id="A0A3M7STH2"/>
<organism evidence="1 2">
    <name type="scientific">Brachionus plicatilis</name>
    <name type="common">Marine rotifer</name>
    <name type="synonym">Brachionus muelleri</name>
    <dbReference type="NCBI Taxonomy" id="10195"/>
    <lineage>
        <taxon>Eukaryota</taxon>
        <taxon>Metazoa</taxon>
        <taxon>Spiralia</taxon>
        <taxon>Gnathifera</taxon>
        <taxon>Rotifera</taxon>
        <taxon>Eurotatoria</taxon>
        <taxon>Monogononta</taxon>
        <taxon>Pseudotrocha</taxon>
        <taxon>Ploima</taxon>
        <taxon>Brachionidae</taxon>
        <taxon>Brachionus</taxon>
    </lineage>
</organism>
<name>A0A3M7STH2_BRAPC</name>
<proteinExistence type="predicted"/>